<dbReference type="GO" id="GO:0005634">
    <property type="term" value="C:nucleus"/>
    <property type="evidence" value="ECO:0007669"/>
    <property type="project" value="UniProtKB-SubCell"/>
</dbReference>
<keyword evidence="8" id="KW-0539">Nucleus</keyword>
<dbReference type="InterPro" id="IPR036236">
    <property type="entry name" value="Znf_C2H2_sf"/>
</dbReference>
<keyword evidence="7" id="KW-0804">Transcription</keyword>
<keyword evidence="6" id="KW-0805">Transcription regulation</keyword>
<evidence type="ECO:0000313" key="13">
    <source>
        <dbReference type="Proteomes" id="UP001286313"/>
    </source>
</evidence>
<evidence type="ECO:0000256" key="3">
    <source>
        <dbReference type="ARBA" id="ARBA00022737"/>
    </source>
</evidence>
<dbReference type="PROSITE" id="PS50157">
    <property type="entry name" value="ZINC_FINGER_C2H2_2"/>
    <property type="match status" value="3"/>
</dbReference>
<dbReference type="PANTHER" id="PTHR24388:SF53">
    <property type="entry name" value="CHORION TRANSCRIPTION FACTOR CF2-RELATED"/>
    <property type="match status" value="1"/>
</dbReference>
<dbReference type="FunFam" id="3.30.160.60:FF:002169">
    <property type="entry name" value="Zgc:174573"/>
    <property type="match status" value="1"/>
</dbReference>
<dbReference type="GO" id="GO:0008270">
    <property type="term" value="F:zinc ion binding"/>
    <property type="evidence" value="ECO:0007669"/>
    <property type="project" value="UniProtKB-KW"/>
</dbReference>
<evidence type="ECO:0000259" key="11">
    <source>
        <dbReference type="PROSITE" id="PS50157"/>
    </source>
</evidence>
<keyword evidence="3" id="KW-0677">Repeat</keyword>
<evidence type="ECO:0000256" key="8">
    <source>
        <dbReference type="ARBA" id="ARBA00023242"/>
    </source>
</evidence>
<reference evidence="12" key="1">
    <citation type="submission" date="2023-10" db="EMBL/GenBank/DDBJ databases">
        <title>Genome assemblies of two species of porcelain crab, Petrolisthes cinctipes and Petrolisthes manimaculis (Anomura: Porcellanidae).</title>
        <authorList>
            <person name="Angst P."/>
        </authorList>
    </citation>
    <scope>NUCLEOTIDE SEQUENCE</scope>
    <source>
        <strain evidence="12">PB745_01</strain>
        <tissue evidence="12">Gill</tissue>
    </source>
</reference>
<keyword evidence="2" id="KW-0479">Metal-binding</keyword>
<dbReference type="GO" id="GO:0000978">
    <property type="term" value="F:RNA polymerase II cis-regulatory region sequence-specific DNA binding"/>
    <property type="evidence" value="ECO:0007669"/>
    <property type="project" value="TreeGrafter"/>
</dbReference>
<evidence type="ECO:0000256" key="5">
    <source>
        <dbReference type="ARBA" id="ARBA00022833"/>
    </source>
</evidence>
<comment type="caution">
    <text evidence="12">The sequence shown here is derived from an EMBL/GenBank/DDBJ whole genome shotgun (WGS) entry which is preliminary data.</text>
</comment>
<dbReference type="PANTHER" id="PTHR24388">
    <property type="entry name" value="ZINC FINGER PROTEIN"/>
    <property type="match status" value="1"/>
</dbReference>
<dbReference type="InterPro" id="IPR050527">
    <property type="entry name" value="Snail/Krueppel_Znf"/>
</dbReference>
<comment type="subcellular location">
    <subcellularLocation>
        <location evidence="1">Nucleus</location>
    </subcellularLocation>
</comment>
<dbReference type="FunFam" id="3.30.160.60:FF:000395">
    <property type="entry name" value="zinc finger protein 513"/>
    <property type="match status" value="1"/>
</dbReference>
<accession>A0AAE1BWR0</accession>
<name>A0AAE1BWR0_PETCI</name>
<dbReference type="AlphaFoldDB" id="A0AAE1BWR0"/>
<protein>
    <recommendedName>
        <fullName evidence="11">C2H2-type domain-containing protein</fullName>
    </recommendedName>
</protein>
<dbReference type="Proteomes" id="UP001286313">
    <property type="component" value="Unassembled WGS sequence"/>
</dbReference>
<comment type="similarity">
    <text evidence="9">Belongs to the snail C2H2-type zinc-finger protein family.</text>
</comment>
<sequence>MRPALVPPQGGQDCVGVSTEGVPVGPPAALLTTLKRHKCLYCTYSTSRKHSLIVHLRTHTGEKPFMCPHCPYRCTKKVNLKIHIRTHTGEKPFVCHHCPFRSAQKVNLVRHMQTHSR</sequence>
<keyword evidence="5" id="KW-0862">Zinc</keyword>
<dbReference type="Pfam" id="PF00096">
    <property type="entry name" value="zf-C2H2"/>
    <property type="match status" value="3"/>
</dbReference>
<keyword evidence="13" id="KW-1185">Reference proteome</keyword>
<evidence type="ECO:0000256" key="6">
    <source>
        <dbReference type="ARBA" id="ARBA00023015"/>
    </source>
</evidence>
<evidence type="ECO:0000256" key="7">
    <source>
        <dbReference type="ARBA" id="ARBA00023163"/>
    </source>
</evidence>
<dbReference type="GO" id="GO:0000981">
    <property type="term" value="F:DNA-binding transcription factor activity, RNA polymerase II-specific"/>
    <property type="evidence" value="ECO:0007669"/>
    <property type="project" value="TreeGrafter"/>
</dbReference>
<dbReference type="SMART" id="SM00355">
    <property type="entry name" value="ZnF_C2H2"/>
    <property type="match status" value="3"/>
</dbReference>
<dbReference type="EMBL" id="JAWQEG010005918">
    <property type="protein sequence ID" value="KAK3856330.1"/>
    <property type="molecule type" value="Genomic_DNA"/>
</dbReference>
<dbReference type="Gene3D" id="3.30.160.60">
    <property type="entry name" value="Classic Zinc Finger"/>
    <property type="match status" value="3"/>
</dbReference>
<feature type="domain" description="C2H2-type" evidence="11">
    <location>
        <begin position="65"/>
        <end position="92"/>
    </location>
</feature>
<feature type="domain" description="C2H2-type" evidence="11">
    <location>
        <begin position="37"/>
        <end position="64"/>
    </location>
</feature>
<keyword evidence="4 10" id="KW-0863">Zinc-finger</keyword>
<dbReference type="SUPFAM" id="SSF57667">
    <property type="entry name" value="beta-beta-alpha zinc fingers"/>
    <property type="match status" value="2"/>
</dbReference>
<organism evidence="12 13">
    <name type="scientific">Petrolisthes cinctipes</name>
    <name type="common">Flat porcelain crab</name>
    <dbReference type="NCBI Taxonomy" id="88211"/>
    <lineage>
        <taxon>Eukaryota</taxon>
        <taxon>Metazoa</taxon>
        <taxon>Ecdysozoa</taxon>
        <taxon>Arthropoda</taxon>
        <taxon>Crustacea</taxon>
        <taxon>Multicrustacea</taxon>
        <taxon>Malacostraca</taxon>
        <taxon>Eumalacostraca</taxon>
        <taxon>Eucarida</taxon>
        <taxon>Decapoda</taxon>
        <taxon>Pleocyemata</taxon>
        <taxon>Anomura</taxon>
        <taxon>Galatheoidea</taxon>
        <taxon>Porcellanidae</taxon>
        <taxon>Petrolisthes</taxon>
    </lineage>
</organism>
<proteinExistence type="inferred from homology"/>
<gene>
    <name evidence="12" type="ORF">Pcinc_037340</name>
</gene>
<evidence type="ECO:0000256" key="9">
    <source>
        <dbReference type="ARBA" id="ARBA00037948"/>
    </source>
</evidence>
<evidence type="ECO:0000256" key="1">
    <source>
        <dbReference type="ARBA" id="ARBA00004123"/>
    </source>
</evidence>
<dbReference type="InterPro" id="IPR013087">
    <property type="entry name" value="Znf_C2H2_type"/>
</dbReference>
<feature type="domain" description="C2H2-type" evidence="11">
    <location>
        <begin position="93"/>
        <end position="117"/>
    </location>
</feature>
<evidence type="ECO:0000313" key="12">
    <source>
        <dbReference type="EMBL" id="KAK3856330.1"/>
    </source>
</evidence>
<evidence type="ECO:0000256" key="2">
    <source>
        <dbReference type="ARBA" id="ARBA00022723"/>
    </source>
</evidence>
<dbReference type="PROSITE" id="PS00028">
    <property type="entry name" value="ZINC_FINGER_C2H2_1"/>
    <property type="match status" value="1"/>
</dbReference>
<evidence type="ECO:0000256" key="4">
    <source>
        <dbReference type="ARBA" id="ARBA00022771"/>
    </source>
</evidence>
<evidence type="ECO:0000256" key="10">
    <source>
        <dbReference type="PROSITE-ProRule" id="PRU00042"/>
    </source>
</evidence>